<dbReference type="Ensembl" id="ENSSPUT00000000886.1">
    <property type="protein sequence ID" value="ENSSPUP00000000841.1"/>
    <property type="gene ID" value="ENSSPUG00000000683.1"/>
</dbReference>
<evidence type="ECO:0000313" key="2">
    <source>
        <dbReference type="Proteomes" id="UP000694392"/>
    </source>
</evidence>
<reference evidence="1" key="1">
    <citation type="submission" date="2025-08" db="UniProtKB">
        <authorList>
            <consortium name="Ensembl"/>
        </authorList>
    </citation>
    <scope>IDENTIFICATION</scope>
</reference>
<dbReference type="AlphaFoldDB" id="A0A8D0FZ74"/>
<dbReference type="SUPFAM" id="SSF48726">
    <property type="entry name" value="Immunoglobulin"/>
    <property type="match status" value="1"/>
</dbReference>
<reference evidence="1" key="2">
    <citation type="submission" date="2025-09" db="UniProtKB">
        <authorList>
            <consortium name="Ensembl"/>
        </authorList>
    </citation>
    <scope>IDENTIFICATION</scope>
</reference>
<name>A0A8D0FZ74_SPHPU</name>
<organism evidence="1 2">
    <name type="scientific">Sphenodon punctatus</name>
    <name type="common">Tuatara</name>
    <name type="synonym">Hatteria punctata</name>
    <dbReference type="NCBI Taxonomy" id="8508"/>
    <lineage>
        <taxon>Eukaryota</taxon>
        <taxon>Metazoa</taxon>
        <taxon>Chordata</taxon>
        <taxon>Craniata</taxon>
        <taxon>Vertebrata</taxon>
        <taxon>Euteleostomi</taxon>
        <taxon>Lepidosauria</taxon>
        <taxon>Sphenodontia</taxon>
        <taxon>Sphenodontidae</taxon>
        <taxon>Sphenodon</taxon>
    </lineage>
</organism>
<accession>A0A8D0FZ74</accession>
<protein>
    <submittedName>
        <fullName evidence="1">Uncharacterized protein</fullName>
    </submittedName>
</protein>
<sequence>YFDYWGQGTLVTVTSGKFRSFI</sequence>
<dbReference type="InterPro" id="IPR036179">
    <property type="entry name" value="Ig-like_dom_sf"/>
</dbReference>
<keyword evidence="2" id="KW-1185">Reference proteome</keyword>
<dbReference type="Proteomes" id="UP000694392">
    <property type="component" value="Unplaced"/>
</dbReference>
<evidence type="ECO:0000313" key="1">
    <source>
        <dbReference type="Ensembl" id="ENSSPUP00000000841.1"/>
    </source>
</evidence>
<proteinExistence type="predicted"/>